<protein>
    <submittedName>
        <fullName evidence="1">Uncharacterized protein</fullName>
    </submittedName>
</protein>
<keyword evidence="2" id="KW-1185">Reference proteome</keyword>
<dbReference type="HOGENOM" id="CLU_2520228_0_0_5"/>
<reference evidence="1 2" key="1">
    <citation type="journal article" date="2001" name="Science">
        <title>The genome of the natural genetic engineer Agrobacterium tumefaciens C58.</title>
        <authorList>
            <person name="Wood D.W."/>
            <person name="Setubal J.C."/>
            <person name="Kaul R."/>
            <person name="Monks D.E."/>
            <person name="Kitajima J.P."/>
            <person name="Okura V.K."/>
            <person name="Zhou Y."/>
            <person name="Chen L."/>
            <person name="Wood G.E."/>
            <person name="Almeida N.F.Jr."/>
            <person name="Woo L."/>
            <person name="Chen Y."/>
            <person name="Paulsen I.T."/>
            <person name="Eisen J.A."/>
            <person name="Karp P.D."/>
            <person name="Bovee D.Sr."/>
            <person name="Chapman P."/>
            <person name="Clendenning J."/>
            <person name="Deatherage G."/>
            <person name="Gillet W."/>
            <person name="Grant C."/>
            <person name="Kutyavin T."/>
            <person name="Levy R."/>
            <person name="Li M.J."/>
            <person name="McClelland E."/>
            <person name="Palmieri A."/>
            <person name="Raymond C."/>
            <person name="Rouse G."/>
            <person name="Saenphimmachak C."/>
            <person name="Wu Z."/>
            <person name="Romero P."/>
            <person name="Gordon D."/>
            <person name="Zhang S."/>
            <person name="Yoo H."/>
            <person name="Tao Y."/>
            <person name="Biddle P."/>
            <person name="Jung M."/>
            <person name="Krespan W."/>
            <person name="Perry M."/>
            <person name="Gordon-Kamm B."/>
            <person name="Liao L."/>
            <person name="Kim S."/>
            <person name="Hendrick C."/>
            <person name="Zhao Z.Y."/>
            <person name="Dolan M."/>
            <person name="Chumley F."/>
            <person name="Tingey S.V."/>
            <person name="Tomb J.F."/>
            <person name="Gordon M.P."/>
            <person name="Olson M.V."/>
            <person name="Nester E.W."/>
        </authorList>
    </citation>
    <scope>NUCLEOTIDE SEQUENCE [LARGE SCALE GENOMIC DNA]</scope>
    <source>
        <strain evidence="2">C58 / ATCC 33970</strain>
    </source>
</reference>
<dbReference type="Proteomes" id="UP000000813">
    <property type="component" value="Chromosome circular"/>
</dbReference>
<dbReference type="EMBL" id="AE007869">
    <property type="protein sequence ID" value="AAL41190.1"/>
    <property type="molecule type" value="Genomic_DNA"/>
</dbReference>
<dbReference type="EnsemblBacteria" id="AAL41190">
    <property type="protein sequence ID" value="AAL41190"/>
    <property type="gene ID" value="Atu0166"/>
</dbReference>
<dbReference type="BioCyc" id="AGRO:ATU0166-MONOMER"/>
<evidence type="ECO:0000313" key="1">
    <source>
        <dbReference type="EMBL" id="AAL41190.1"/>
    </source>
</evidence>
<organism evidence="1 2">
    <name type="scientific">Agrobacterium fabrum (strain C58 / ATCC 33970)</name>
    <name type="common">Agrobacterium tumefaciens (strain C58)</name>
    <dbReference type="NCBI Taxonomy" id="176299"/>
    <lineage>
        <taxon>Bacteria</taxon>
        <taxon>Pseudomonadati</taxon>
        <taxon>Pseudomonadota</taxon>
        <taxon>Alphaproteobacteria</taxon>
        <taxon>Hyphomicrobiales</taxon>
        <taxon>Rhizobiaceae</taxon>
        <taxon>Rhizobium/Agrobacterium group</taxon>
        <taxon>Agrobacterium</taxon>
        <taxon>Agrobacterium tumefaciens complex</taxon>
    </lineage>
</organism>
<evidence type="ECO:0000313" key="2">
    <source>
        <dbReference type="Proteomes" id="UP000000813"/>
    </source>
</evidence>
<name>Q8UIX5_AGRFC</name>
<dbReference type="PIR" id="AH2596">
    <property type="entry name" value="AH2596"/>
</dbReference>
<reference evidence="1 2" key="2">
    <citation type="journal article" date="2001" name="Science">
        <title>Genome sequence of the plant pathogen and biotechnology agent Agrobacterium tumefaciens C58.</title>
        <authorList>
            <person name="Goodner B."/>
            <person name="Hinkle G."/>
            <person name="Gattung S."/>
            <person name="Miller N."/>
            <person name="Blanchard M."/>
            <person name="Qurollo B."/>
            <person name="Goldman B.S."/>
            <person name="Cao Y."/>
            <person name="Askenazi M."/>
            <person name="Halling C."/>
            <person name="Mullin L."/>
            <person name="Houmiel K."/>
            <person name="Gordon J."/>
            <person name="Vaudin M."/>
            <person name="Iartchouk O."/>
            <person name="Epp A."/>
            <person name="Liu F."/>
            <person name="Wollam C."/>
            <person name="Allinger M."/>
            <person name="Doughty D."/>
            <person name="Scott C."/>
            <person name="Lappas C."/>
            <person name="Markelz B."/>
            <person name="Flanagan C."/>
            <person name="Crowell C."/>
            <person name="Gurson J."/>
            <person name="Lomo C."/>
            <person name="Sear C."/>
            <person name="Strub G."/>
            <person name="Cielo C."/>
            <person name="Slater S."/>
        </authorList>
    </citation>
    <scope>NUCLEOTIDE SEQUENCE [LARGE SCALE GENOMIC DNA]</scope>
    <source>
        <strain evidence="2">C58 / ATCC 33970</strain>
    </source>
</reference>
<dbReference type="KEGG" id="atu:Atu0166"/>
<dbReference type="STRING" id="176299.Atu0166"/>
<dbReference type="AlphaFoldDB" id="Q8UIX5"/>
<accession>Q8UIX5</accession>
<proteinExistence type="predicted"/>
<gene>
    <name evidence="1" type="ordered locus">Atu0166</name>
</gene>
<sequence length="84" mass="9079">MCRNVTIEMQNLAPDVILLARHIAYESAAYPGDMTETFQSFETAFCARPVIVISAIGVAVPPKPRNNVPIGIGCCESGFLLHNS</sequence>